<dbReference type="Proteomes" id="UP000005237">
    <property type="component" value="Unassembled WGS sequence"/>
</dbReference>
<organism evidence="1 2">
    <name type="scientific">Caenorhabditis japonica</name>
    <dbReference type="NCBI Taxonomy" id="281687"/>
    <lineage>
        <taxon>Eukaryota</taxon>
        <taxon>Metazoa</taxon>
        <taxon>Ecdysozoa</taxon>
        <taxon>Nematoda</taxon>
        <taxon>Chromadorea</taxon>
        <taxon>Rhabditida</taxon>
        <taxon>Rhabditina</taxon>
        <taxon>Rhabditomorpha</taxon>
        <taxon>Rhabditoidea</taxon>
        <taxon>Rhabditidae</taxon>
        <taxon>Peloderinae</taxon>
        <taxon>Caenorhabditis</taxon>
    </lineage>
</organism>
<dbReference type="AlphaFoldDB" id="A0A8R1DEZ7"/>
<accession>A0A8R1DEZ7</accession>
<evidence type="ECO:0000313" key="2">
    <source>
        <dbReference type="Proteomes" id="UP000005237"/>
    </source>
</evidence>
<reference evidence="1" key="2">
    <citation type="submission" date="2022-06" db="UniProtKB">
        <authorList>
            <consortium name="EnsemblMetazoa"/>
        </authorList>
    </citation>
    <scope>IDENTIFICATION</scope>
    <source>
        <strain evidence="1">DF5081</strain>
    </source>
</reference>
<evidence type="ECO:0000313" key="1">
    <source>
        <dbReference type="EnsemblMetazoa" id="CJA00834.1"/>
    </source>
</evidence>
<proteinExistence type="predicted"/>
<name>A0A8R1DEZ7_CAEJA</name>
<reference evidence="2" key="1">
    <citation type="submission" date="2010-08" db="EMBL/GenBank/DDBJ databases">
        <authorList>
            <consortium name="Caenorhabditis japonica Sequencing Consortium"/>
            <person name="Wilson R.K."/>
        </authorList>
    </citation>
    <scope>NUCLEOTIDE SEQUENCE [LARGE SCALE GENOMIC DNA]</scope>
    <source>
        <strain evidence="2">DF5081</strain>
    </source>
</reference>
<dbReference type="Pfam" id="PF01359">
    <property type="entry name" value="Transposase_1"/>
    <property type="match status" value="1"/>
</dbReference>
<dbReference type="InterPro" id="IPR001888">
    <property type="entry name" value="Transposase_1"/>
</dbReference>
<protein>
    <submittedName>
        <fullName evidence="1">Uncharacterized protein</fullName>
    </submittedName>
</protein>
<dbReference type="EnsemblMetazoa" id="CJA00834.1">
    <property type="protein sequence ID" value="CJA00834.1"/>
    <property type="gene ID" value="WBGene00120038"/>
</dbReference>
<sequence>MLPAVGCLYGGHDVHHWKLLDEGKTITAEYYSAQLLKDRAQLKLSLLKCHRAQYIYDKAKTTCGENNKVTAGNVQLDSSRLPTVQLRPCPY</sequence>
<keyword evidence="2" id="KW-1185">Reference proteome</keyword>